<keyword evidence="3" id="KW-1185">Reference proteome</keyword>
<organism evidence="2 3">
    <name type="scientific">Cirrhinus mrigala</name>
    <name type="common">Mrigala</name>
    <dbReference type="NCBI Taxonomy" id="683832"/>
    <lineage>
        <taxon>Eukaryota</taxon>
        <taxon>Metazoa</taxon>
        <taxon>Chordata</taxon>
        <taxon>Craniata</taxon>
        <taxon>Vertebrata</taxon>
        <taxon>Euteleostomi</taxon>
        <taxon>Actinopterygii</taxon>
        <taxon>Neopterygii</taxon>
        <taxon>Teleostei</taxon>
        <taxon>Ostariophysi</taxon>
        <taxon>Cypriniformes</taxon>
        <taxon>Cyprinidae</taxon>
        <taxon>Labeoninae</taxon>
        <taxon>Labeonini</taxon>
        <taxon>Cirrhinus</taxon>
    </lineage>
</organism>
<sequence>NLFGGSRDSSVPVGDRRVTGVFLFDGGQGATAAPAFLLALFLRALLIDVTEIRHIKRGHGSS</sequence>
<reference evidence="2 3" key="1">
    <citation type="submission" date="2024-05" db="EMBL/GenBank/DDBJ databases">
        <title>Genome sequencing and assembly of Indian major carp, Cirrhinus mrigala (Hamilton, 1822).</title>
        <authorList>
            <person name="Mohindra V."/>
            <person name="Chowdhury L.M."/>
            <person name="Lal K."/>
            <person name="Jena J.K."/>
        </authorList>
    </citation>
    <scope>NUCLEOTIDE SEQUENCE [LARGE SCALE GENOMIC DNA]</scope>
    <source>
        <strain evidence="2">CM1030</strain>
        <tissue evidence="2">Blood</tissue>
    </source>
</reference>
<feature type="transmembrane region" description="Helical" evidence="1">
    <location>
        <begin position="29"/>
        <end position="47"/>
    </location>
</feature>
<evidence type="ECO:0000256" key="1">
    <source>
        <dbReference type="SAM" id="Phobius"/>
    </source>
</evidence>
<feature type="non-terminal residue" evidence="2">
    <location>
        <position position="62"/>
    </location>
</feature>
<evidence type="ECO:0000313" key="3">
    <source>
        <dbReference type="Proteomes" id="UP001529510"/>
    </source>
</evidence>
<dbReference type="EMBL" id="JAMKFB020000016">
    <property type="protein sequence ID" value="KAL0172586.1"/>
    <property type="molecule type" value="Genomic_DNA"/>
</dbReference>
<accession>A0ABD0PG02</accession>
<keyword evidence="1" id="KW-1133">Transmembrane helix</keyword>
<keyword evidence="1" id="KW-0472">Membrane</keyword>
<proteinExistence type="predicted"/>
<gene>
    <name evidence="2" type="ORF">M9458_032897</name>
</gene>
<dbReference type="Proteomes" id="UP001529510">
    <property type="component" value="Unassembled WGS sequence"/>
</dbReference>
<keyword evidence="1" id="KW-0812">Transmembrane</keyword>
<comment type="caution">
    <text evidence="2">The sequence shown here is derived from an EMBL/GenBank/DDBJ whole genome shotgun (WGS) entry which is preliminary data.</text>
</comment>
<name>A0ABD0PG02_CIRMR</name>
<evidence type="ECO:0000313" key="2">
    <source>
        <dbReference type="EMBL" id="KAL0172586.1"/>
    </source>
</evidence>
<protein>
    <submittedName>
        <fullName evidence="2">Uncharacterized protein</fullName>
    </submittedName>
</protein>
<dbReference type="AlphaFoldDB" id="A0ABD0PG02"/>
<feature type="non-terminal residue" evidence="2">
    <location>
        <position position="1"/>
    </location>
</feature>